<feature type="domain" description="Cupin type-2" evidence="2">
    <location>
        <begin position="36"/>
        <end position="95"/>
    </location>
</feature>
<feature type="compositionally biased region" description="Basic and acidic residues" evidence="1">
    <location>
        <begin position="1"/>
        <end position="11"/>
    </location>
</feature>
<organism evidence="3 4">
    <name type="scientific">Pseudonocardia yunnanensis</name>
    <dbReference type="NCBI Taxonomy" id="58107"/>
    <lineage>
        <taxon>Bacteria</taxon>
        <taxon>Bacillati</taxon>
        <taxon>Actinomycetota</taxon>
        <taxon>Actinomycetes</taxon>
        <taxon>Pseudonocardiales</taxon>
        <taxon>Pseudonocardiaceae</taxon>
        <taxon>Pseudonocardia</taxon>
    </lineage>
</organism>
<feature type="compositionally biased region" description="Polar residues" evidence="1">
    <location>
        <begin position="12"/>
        <end position="28"/>
    </location>
</feature>
<dbReference type="Gene3D" id="2.60.120.10">
    <property type="entry name" value="Jelly Rolls"/>
    <property type="match status" value="1"/>
</dbReference>
<gene>
    <name evidence="3" type="ORF">ACFSJD_43445</name>
</gene>
<dbReference type="Pfam" id="PF07883">
    <property type="entry name" value="Cupin_2"/>
    <property type="match status" value="1"/>
</dbReference>
<proteinExistence type="predicted"/>
<sequence>MPVIRHADSRRTTTPNAVMTTHASPTQGGSTLAVWRVEMAAGAAGPQHSFDTEQVWTAVDGGATVELDGEALSIRPGDTVVMPVGAQRRVVADATAGFAAVVAAPAGTRASVPGGGEPVLPAWIA</sequence>
<evidence type="ECO:0000259" key="2">
    <source>
        <dbReference type="Pfam" id="PF07883"/>
    </source>
</evidence>
<accession>A0ABW4FBF2</accession>
<dbReference type="RefSeq" id="WP_344717527.1">
    <property type="nucleotide sequence ID" value="NZ_BAAAUS010000001.1"/>
</dbReference>
<dbReference type="InterPro" id="IPR011051">
    <property type="entry name" value="RmlC_Cupin_sf"/>
</dbReference>
<dbReference type="Proteomes" id="UP001597114">
    <property type="component" value="Unassembled WGS sequence"/>
</dbReference>
<reference evidence="4" key="1">
    <citation type="journal article" date="2019" name="Int. J. Syst. Evol. Microbiol.">
        <title>The Global Catalogue of Microorganisms (GCM) 10K type strain sequencing project: providing services to taxonomists for standard genome sequencing and annotation.</title>
        <authorList>
            <consortium name="The Broad Institute Genomics Platform"/>
            <consortium name="The Broad Institute Genome Sequencing Center for Infectious Disease"/>
            <person name="Wu L."/>
            <person name="Ma J."/>
        </authorList>
    </citation>
    <scope>NUCLEOTIDE SEQUENCE [LARGE SCALE GENOMIC DNA]</scope>
    <source>
        <strain evidence="4">CCM 7043</strain>
    </source>
</reference>
<comment type="caution">
    <text evidence="3">The sequence shown here is derived from an EMBL/GenBank/DDBJ whole genome shotgun (WGS) entry which is preliminary data.</text>
</comment>
<keyword evidence="4" id="KW-1185">Reference proteome</keyword>
<evidence type="ECO:0000313" key="4">
    <source>
        <dbReference type="Proteomes" id="UP001597114"/>
    </source>
</evidence>
<dbReference type="InterPro" id="IPR013096">
    <property type="entry name" value="Cupin_2"/>
</dbReference>
<evidence type="ECO:0000313" key="3">
    <source>
        <dbReference type="EMBL" id="MFD1524400.1"/>
    </source>
</evidence>
<name>A0ABW4FBF2_9PSEU</name>
<feature type="region of interest" description="Disordered" evidence="1">
    <location>
        <begin position="1"/>
        <end position="28"/>
    </location>
</feature>
<dbReference type="EMBL" id="JBHUCO010000082">
    <property type="protein sequence ID" value="MFD1524400.1"/>
    <property type="molecule type" value="Genomic_DNA"/>
</dbReference>
<evidence type="ECO:0000256" key="1">
    <source>
        <dbReference type="SAM" id="MobiDB-lite"/>
    </source>
</evidence>
<protein>
    <submittedName>
        <fullName evidence="3">Cupin domain-containing protein</fullName>
    </submittedName>
</protein>
<dbReference type="SUPFAM" id="SSF51182">
    <property type="entry name" value="RmlC-like cupins"/>
    <property type="match status" value="1"/>
</dbReference>
<dbReference type="InterPro" id="IPR014710">
    <property type="entry name" value="RmlC-like_jellyroll"/>
</dbReference>